<dbReference type="SUPFAM" id="SSF51182">
    <property type="entry name" value="RmlC-like cupins"/>
    <property type="match status" value="1"/>
</dbReference>
<keyword evidence="3" id="KW-0223">Dioxygenase</keyword>
<dbReference type="InterPro" id="IPR013096">
    <property type="entry name" value="Cupin_2"/>
</dbReference>
<accession>A0A931GTH2</accession>
<proteinExistence type="predicted"/>
<sequence>MDIIRGLQNPRTTEERHGPRPEVKVLGKFAGANVVRIAFAAGEVFPAHQAARPIIVMGQTGRVRFTAEGETVVLEPGTAVHVEANVPHDLATDEDSTVTLFVLTDPSYPPIPSE</sequence>
<comment type="caution">
    <text evidence="3">The sequence shown here is derived from an EMBL/GenBank/DDBJ whole genome shotgun (WGS) entry which is preliminary data.</text>
</comment>
<name>A0A931GTH2_9CORY</name>
<evidence type="ECO:0000313" key="3">
    <source>
        <dbReference type="EMBL" id="MBG6121830.1"/>
    </source>
</evidence>
<evidence type="ECO:0000259" key="2">
    <source>
        <dbReference type="Pfam" id="PF07883"/>
    </source>
</evidence>
<dbReference type="Pfam" id="PF07883">
    <property type="entry name" value="Cupin_2"/>
    <property type="match status" value="1"/>
</dbReference>
<dbReference type="RefSeq" id="WP_196824316.1">
    <property type="nucleotide sequence ID" value="NZ_CP046980.1"/>
</dbReference>
<feature type="region of interest" description="Disordered" evidence="1">
    <location>
        <begin position="1"/>
        <end position="20"/>
    </location>
</feature>
<protein>
    <submittedName>
        <fullName evidence="3">Quercetin dioxygenase-like cupin family protein</fullName>
    </submittedName>
</protein>
<keyword evidence="4" id="KW-1185">Reference proteome</keyword>
<dbReference type="InterPro" id="IPR014710">
    <property type="entry name" value="RmlC-like_jellyroll"/>
</dbReference>
<dbReference type="Proteomes" id="UP000658613">
    <property type="component" value="Unassembled WGS sequence"/>
</dbReference>
<dbReference type="EMBL" id="JADOUE010000001">
    <property type="protein sequence ID" value="MBG6121830.1"/>
    <property type="molecule type" value="Genomic_DNA"/>
</dbReference>
<organism evidence="3 4">
    <name type="scientific">Corynebacterium aquatimens</name>
    <dbReference type="NCBI Taxonomy" id="1190508"/>
    <lineage>
        <taxon>Bacteria</taxon>
        <taxon>Bacillati</taxon>
        <taxon>Actinomycetota</taxon>
        <taxon>Actinomycetes</taxon>
        <taxon>Mycobacteriales</taxon>
        <taxon>Corynebacteriaceae</taxon>
        <taxon>Corynebacterium</taxon>
    </lineage>
</organism>
<evidence type="ECO:0000313" key="4">
    <source>
        <dbReference type="Proteomes" id="UP000658613"/>
    </source>
</evidence>
<dbReference type="InterPro" id="IPR011051">
    <property type="entry name" value="RmlC_Cupin_sf"/>
</dbReference>
<reference evidence="3" key="1">
    <citation type="submission" date="2020-11" db="EMBL/GenBank/DDBJ databases">
        <title>Sequencing the genomes of 1000 actinobacteria strains.</title>
        <authorList>
            <person name="Klenk H.-P."/>
        </authorList>
    </citation>
    <scope>NUCLEOTIDE SEQUENCE</scope>
    <source>
        <strain evidence="3">DSM 45632</strain>
    </source>
</reference>
<feature type="domain" description="Cupin type-2" evidence="2">
    <location>
        <begin position="37"/>
        <end position="102"/>
    </location>
</feature>
<gene>
    <name evidence="3" type="ORF">IW254_000799</name>
</gene>
<keyword evidence="3" id="KW-0560">Oxidoreductase</keyword>
<dbReference type="GO" id="GO:0051213">
    <property type="term" value="F:dioxygenase activity"/>
    <property type="evidence" value="ECO:0007669"/>
    <property type="project" value="UniProtKB-KW"/>
</dbReference>
<evidence type="ECO:0000256" key="1">
    <source>
        <dbReference type="SAM" id="MobiDB-lite"/>
    </source>
</evidence>
<dbReference type="AlphaFoldDB" id="A0A931GTH2"/>
<dbReference type="Gene3D" id="2.60.120.10">
    <property type="entry name" value="Jelly Rolls"/>
    <property type="match status" value="1"/>
</dbReference>